<evidence type="ECO:0000256" key="1">
    <source>
        <dbReference type="SAM" id="Phobius"/>
    </source>
</evidence>
<keyword evidence="1" id="KW-0812">Transmembrane</keyword>
<dbReference type="EMBL" id="JAAAHY010000165">
    <property type="protein sequence ID" value="KAF9966344.1"/>
    <property type="molecule type" value="Genomic_DNA"/>
</dbReference>
<feature type="transmembrane region" description="Helical" evidence="1">
    <location>
        <begin position="7"/>
        <end position="26"/>
    </location>
</feature>
<feature type="transmembrane region" description="Helical" evidence="1">
    <location>
        <begin position="32"/>
        <end position="53"/>
    </location>
</feature>
<keyword evidence="1" id="KW-1133">Transmembrane helix</keyword>
<accession>A0A9P6M5I1</accession>
<feature type="transmembrane region" description="Helical" evidence="1">
    <location>
        <begin position="65"/>
        <end position="83"/>
    </location>
</feature>
<sequence length="198" mass="22927">MGRSINWLRILIICLALASFLMGFVLRERRQFPDILTIMLASEIVIVFLYSEFVYRSGADTHFRGWRYFLRVIMAFLTIYGPTKALRECSYYEERNYKDHSQGFHTTARINCILERDDVGEVETMLPLFRLFRARCIITLTVCALIAVELYCYGWSKEGTGQARVNAEMETRNDVELTDTLADDSQKTMVPDPPHATV</sequence>
<name>A0A9P6M5I1_MORAP</name>
<protein>
    <submittedName>
        <fullName evidence="2">Uncharacterized protein</fullName>
    </submittedName>
</protein>
<comment type="caution">
    <text evidence="2">The sequence shown here is derived from an EMBL/GenBank/DDBJ whole genome shotgun (WGS) entry which is preliminary data.</text>
</comment>
<evidence type="ECO:0000313" key="2">
    <source>
        <dbReference type="EMBL" id="KAF9966344.1"/>
    </source>
</evidence>
<dbReference type="OrthoDB" id="2444432at2759"/>
<reference evidence="2" key="1">
    <citation type="journal article" date="2020" name="Fungal Divers.">
        <title>Resolving the Mortierellaceae phylogeny through synthesis of multi-gene phylogenetics and phylogenomics.</title>
        <authorList>
            <person name="Vandepol N."/>
            <person name="Liber J."/>
            <person name="Desiro A."/>
            <person name="Na H."/>
            <person name="Kennedy M."/>
            <person name="Barry K."/>
            <person name="Grigoriev I.V."/>
            <person name="Miller A.N."/>
            <person name="O'Donnell K."/>
            <person name="Stajich J.E."/>
            <person name="Bonito G."/>
        </authorList>
    </citation>
    <scope>NUCLEOTIDE SEQUENCE</scope>
    <source>
        <strain evidence="2">CK1249</strain>
    </source>
</reference>
<organism evidence="2 3">
    <name type="scientific">Mortierella alpina</name>
    <name type="common">Oleaginous fungus</name>
    <name type="synonym">Mortierella renispora</name>
    <dbReference type="NCBI Taxonomy" id="64518"/>
    <lineage>
        <taxon>Eukaryota</taxon>
        <taxon>Fungi</taxon>
        <taxon>Fungi incertae sedis</taxon>
        <taxon>Mucoromycota</taxon>
        <taxon>Mortierellomycotina</taxon>
        <taxon>Mortierellomycetes</taxon>
        <taxon>Mortierellales</taxon>
        <taxon>Mortierellaceae</taxon>
        <taxon>Mortierella</taxon>
    </lineage>
</organism>
<dbReference type="Proteomes" id="UP000738359">
    <property type="component" value="Unassembled WGS sequence"/>
</dbReference>
<keyword evidence="1" id="KW-0472">Membrane</keyword>
<proteinExistence type="predicted"/>
<evidence type="ECO:0000313" key="3">
    <source>
        <dbReference type="Proteomes" id="UP000738359"/>
    </source>
</evidence>
<gene>
    <name evidence="2" type="ORF">BGZ70_002623</name>
</gene>
<feature type="transmembrane region" description="Helical" evidence="1">
    <location>
        <begin position="132"/>
        <end position="154"/>
    </location>
</feature>
<dbReference type="AlphaFoldDB" id="A0A9P6M5I1"/>
<keyword evidence="3" id="KW-1185">Reference proteome</keyword>